<proteinExistence type="predicted"/>
<dbReference type="PROSITE" id="PS51257">
    <property type="entry name" value="PROKAR_LIPOPROTEIN"/>
    <property type="match status" value="1"/>
</dbReference>
<evidence type="ECO:0000313" key="2">
    <source>
        <dbReference type="EMBL" id="XDI35101.1"/>
    </source>
</evidence>
<dbReference type="EMBL" id="CP162550">
    <property type="protein sequence ID" value="XDI35101.1"/>
    <property type="molecule type" value="Genomic_DNA"/>
</dbReference>
<evidence type="ECO:0008006" key="3">
    <source>
        <dbReference type="Google" id="ProtNLM"/>
    </source>
</evidence>
<reference evidence="2" key="1">
    <citation type="submission" date="2024-07" db="EMBL/GenBank/DDBJ databases">
        <title>Identification and characteristics of an arsenic-resistant bacterial isolate, which belongs to a novel species.</title>
        <authorList>
            <person name="Juszczyk A."/>
            <person name="Kowalczyk A."/>
            <person name="Was K."/>
            <person name="Kosowicz W."/>
            <person name="Budzyn A."/>
            <person name="Latowski D."/>
        </authorList>
    </citation>
    <scope>NUCLEOTIDE SEQUENCE</scope>
    <source>
        <strain evidence="2">As8PL</strain>
        <plasmid evidence="2">unnamed</plasmid>
    </source>
</reference>
<gene>
    <name evidence="2" type="ORF">AB3N04_01065</name>
</gene>
<dbReference type="RefSeq" id="WP_368502718.1">
    <property type="nucleotide sequence ID" value="NZ_CP162550.1"/>
</dbReference>
<organism evidence="2">
    <name type="scientific">Alkalihalophilus sp. As8PL</name>
    <dbReference type="NCBI Taxonomy" id="3237103"/>
    <lineage>
        <taxon>Bacteria</taxon>
        <taxon>Bacillati</taxon>
        <taxon>Bacillota</taxon>
        <taxon>Bacilli</taxon>
        <taxon>Bacillales</taxon>
        <taxon>Bacillaceae</taxon>
        <taxon>Alkalihalophilus</taxon>
    </lineage>
</organism>
<dbReference type="AlphaFoldDB" id="A0AB39BNP1"/>
<sequence length="240" mass="28010">MKKTIIISLLTSTIFLSGCLFGKTPLDQALNEVEKEKLNKAELEALEQEEVEEYVKGLHEFYEENPKSVEEALSELEELEELNVLDNMKVKVLSEYDDPTEFALYVSDILFKFYNRTISPTDYLSFLNEHASHEFKRDFLTGDAEDDLLNIQAVQATFEDHQVLHTSYKVSEVKLKGGQREGYFYRAVVLDVPIEQHYMVTIKKENNMWKFHEDKASVPFVELDYIESKKEETIIEEEDE</sequence>
<name>A0AB39BNP1_9BACI</name>
<keyword evidence="2" id="KW-0614">Plasmid</keyword>
<feature type="coiled-coil region" evidence="1">
    <location>
        <begin position="26"/>
        <end position="89"/>
    </location>
</feature>
<evidence type="ECO:0000256" key="1">
    <source>
        <dbReference type="SAM" id="Coils"/>
    </source>
</evidence>
<geneLocation type="plasmid" evidence="2">
    <name>unnamed</name>
</geneLocation>
<keyword evidence="1" id="KW-0175">Coiled coil</keyword>
<accession>A0AB39BNP1</accession>
<protein>
    <recommendedName>
        <fullName evidence="3">Lipoprotein</fullName>
    </recommendedName>
</protein>